<evidence type="ECO:0000313" key="3">
    <source>
        <dbReference type="Proteomes" id="UP000578819"/>
    </source>
</evidence>
<name>A0A7W7SQ51_9ACTN</name>
<feature type="region of interest" description="Disordered" evidence="1">
    <location>
        <begin position="61"/>
        <end position="112"/>
    </location>
</feature>
<keyword evidence="3" id="KW-1185">Reference proteome</keyword>
<gene>
    <name evidence="2" type="ORF">FHR38_002494</name>
</gene>
<comment type="caution">
    <text evidence="2">The sequence shown here is derived from an EMBL/GenBank/DDBJ whole genome shotgun (WGS) entry which is preliminary data.</text>
</comment>
<evidence type="ECO:0000256" key="1">
    <source>
        <dbReference type="SAM" id="MobiDB-lite"/>
    </source>
</evidence>
<proteinExistence type="predicted"/>
<reference evidence="2 3" key="1">
    <citation type="submission" date="2020-08" db="EMBL/GenBank/DDBJ databases">
        <title>Sequencing the genomes of 1000 actinobacteria strains.</title>
        <authorList>
            <person name="Klenk H.-P."/>
        </authorList>
    </citation>
    <scope>NUCLEOTIDE SEQUENCE [LARGE SCALE GENOMIC DNA]</scope>
    <source>
        <strain evidence="2 3">DSM 45886</strain>
    </source>
</reference>
<protein>
    <submittedName>
        <fullName evidence="2">Uncharacterized protein</fullName>
    </submittedName>
</protein>
<feature type="compositionally biased region" description="Polar residues" evidence="1">
    <location>
        <begin position="94"/>
        <end position="112"/>
    </location>
</feature>
<dbReference type="EMBL" id="JACHJW010000001">
    <property type="protein sequence ID" value="MBB4958761.1"/>
    <property type="molecule type" value="Genomic_DNA"/>
</dbReference>
<dbReference type="Proteomes" id="UP000578819">
    <property type="component" value="Unassembled WGS sequence"/>
</dbReference>
<evidence type="ECO:0000313" key="2">
    <source>
        <dbReference type="EMBL" id="MBB4958761.1"/>
    </source>
</evidence>
<sequence>MQRITGQAWVGGSASAGFGVPGGWVGPGVVPGHGVPGGMLDQAGPGMPGAAGWLVGPGGVPGPAGGVADPGAPVPGPGRELAVDWPAPSHGSLPISSGGQNGSTSRCGTAGI</sequence>
<dbReference type="RefSeq" id="WP_246446468.1">
    <property type="nucleotide sequence ID" value="NZ_JACHJW010000001.1"/>
</dbReference>
<organism evidence="2 3">
    <name type="scientific">Micromonospora polyrhachis</name>
    <dbReference type="NCBI Taxonomy" id="1282883"/>
    <lineage>
        <taxon>Bacteria</taxon>
        <taxon>Bacillati</taxon>
        <taxon>Actinomycetota</taxon>
        <taxon>Actinomycetes</taxon>
        <taxon>Micromonosporales</taxon>
        <taxon>Micromonosporaceae</taxon>
        <taxon>Micromonospora</taxon>
    </lineage>
</organism>
<dbReference type="AlphaFoldDB" id="A0A7W7SQ51"/>
<accession>A0A7W7SQ51</accession>